<evidence type="ECO:0000313" key="2">
    <source>
        <dbReference type="EMBL" id="UQZ85129.1"/>
    </source>
</evidence>
<feature type="compositionally biased region" description="Polar residues" evidence="1">
    <location>
        <begin position="581"/>
        <end position="590"/>
    </location>
</feature>
<evidence type="ECO:0008006" key="4">
    <source>
        <dbReference type="Google" id="ProtNLM"/>
    </source>
</evidence>
<feature type="region of interest" description="Disordered" evidence="1">
    <location>
        <begin position="578"/>
        <end position="614"/>
    </location>
</feature>
<name>A0ABY4RTU8_9BACL</name>
<dbReference type="Gene3D" id="3.40.50.720">
    <property type="entry name" value="NAD(P)-binding Rossmann-like Domain"/>
    <property type="match status" value="1"/>
</dbReference>
<dbReference type="Pfam" id="PF13241">
    <property type="entry name" value="NAD_binding_7"/>
    <property type="match status" value="1"/>
</dbReference>
<evidence type="ECO:0000313" key="3">
    <source>
        <dbReference type="Proteomes" id="UP001057134"/>
    </source>
</evidence>
<protein>
    <recommendedName>
        <fullName evidence="4">Thiazole-containing bacteriocin maturation protein</fullName>
    </recommendedName>
</protein>
<dbReference type="NCBIfam" id="TIGR03693">
    <property type="entry name" value="ocin_ThiF_like"/>
    <property type="match status" value="1"/>
</dbReference>
<gene>
    <name evidence="2" type="ORF">SK3146_04412</name>
</gene>
<keyword evidence="3" id="KW-1185">Reference proteome</keyword>
<reference evidence="2" key="2">
    <citation type="journal article" date="2021" name="J Anim Sci Technol">
        <title>Complete genome sequence of Paenibacillus konkukensis sp. nov. SK3146 as a potential probiotic strain.</title>
        <authorList>
            <person name="Jung H.I."/>
            <person name="Park S."/>
            <person name="Niu K.M."/>
            <person name="Lee S.W."/>
            <person name="Kothari D."/>
            <person name="Yi K.J."/>
            <person name="Kim S.K."/>
        </authorList>
    </citation>
    <scope>NUCLEOTIDE SEQUENCE</scope>
    <source>
        <strain evidence="2">SK3146</strain>
    </source>
</reference>
<dbReference type="RefSeq" id="WP_249860800.1">
    <property type="nucleotide sequence ID" value="NZ_CP027059.1"/>
</dbReference>
<dbReference type="EMBL" id="CP027059">
    <property type="protein sequence ID" value="UQZ85129.1"/>
    <property type="molecule type" value="Genomic_DNA"/>
</dbReference>
<accession>A0ABY4RTU8</accession>
<reference evidence="2" key="1">
    <citation type="submission" date="2018-02" db="EMBL/GenBank/DDBJ databases">
        <authorList>
            <person name="Kim S.-K."/>
            <person name="Jung H.-I."/>
            <person name="Lee S.-W."/>
        </authorList>
    </citation>
    <scope>NUCLEOTIDE SEQUENCE</scope>
    <source>
        <strain evidence="2">SK3146</strain>
    </source>
</reference>
<proteinExistence type="predicted"/>
<dbReference type="Proteomes" id="UP001057134">
    <property type="component" value="Chromosome"/>
</dbReference>
<dbReference type="InterPro" id="IPR022368">
    <property type="entry name" value="Thiazole_bacteriocin_mat_put"/>
</dbReference>
<evidence type="ECO:0000256" key="1">
    <source>
        <dbReference type="SAM" id="MobiDB-lite"/>
    </source>
</evidence>
<sequence length="690" mass="75551">MVQLNPSMRLKVNRDTFVMPEPGGSVYVRNNARSFRMEGEAADQWLEKLLPVFNGEYTLGELTDGLAEPYIIQVYSIAAMLHENGFVRDVSGDKPHRLPEAIRERYGSQIEFIEQFTDSGGFRFQKYRQTRVLVIGNGEMLAAQTAALLYSGLPRFRVLIGDSKTTERRRLEELAAHARRSDPEVDVELTEPGGGELPSWKEAVQGFEAVVYAARTDDPEELRRVHAACREEGKLFVPAVCLPQIGWAGPLVHPAADACWESAWLRLHRSVTERDPRQHGYSSTAGALLANIAAFELFKHVTEAGPRRSSGSGQCYLLDLETLEGAWHPFLPHPLATGTLGSMLMKDWEQWLEEKSEPQPGVWLACFGRITSKAFGVLDSWDEEELVQLPLAVCRAQAADPLSDGPSELLPSVLCAGLTHEEARREAGLAGVEAYAARWTEVSGAGRFAGKEPDITAIAAETAELIGVGAGETAAEAISRGLYKRLSAELGRRLDASPVAIAPAQPDAVEDARCRFYFQAISLMGGAPQLGIGEELYGFPVVWVRSGDRWYGSTGLNRTLALREALKRAALARQCEENCSAGETVSRNQPQEPPIGEQAQHPAQEGGRLQGPAPVQVRSDRAVHIKPDEPLRLAVPPAEDGDTAAILHSALHVLNRQGLRLEVIDMAVEPFMREGLAGVVGILLRGEEMR</sequence>
<organism evidence="2 3">
    <name type="scientific">Paenibacillus konkukensis</name>
    <dbReference type="NCBI Taxonomy" id="2020716"/>
    <lineage>
        <taxon>Bacteria</taxon>
        <taxon>Bacillati</taxon>
        <taxon>Bacillota</taxon>
        <taxon>Bacilli</taxon>
        <taxon>Bacillales</taxon>
        <taxon>Paenibacillaceae</taxon>
        <taxon>Paenibacillus</taxon>
    </lineage>
</organism>